<accession>A0A8C3J675</accession>
<keyword evidence="2" id="KW-1185">Reference proteome</keyword>
<evidence type="ECO:0000313" key="1">
    <source>
        <dbReference type="Ensembl" id="ENSCPGP00000002913.1"/>
    </source>
</evidence>
<proteinExistence type="predicted"/>
<organism evidence="1 2">
    <name type="scientific">Calidris pygmaea</name>
    <name type="common">Spoon-billed sandpiper</name>
    <dbReference type="NCBI Taxonomy" id="425635"/>
    <lineage>
        <taxon>Eukaryota</taxon>
        <taxon>Metazoa</taxon>
        <taxon>Chordata</taxon>
        <taxon>Craniata</taxon>
        <taxon>Vertebrata</taxon>
        <taxon>Euteleostomi</taxon>
        <taxon>Archelosauria</taxon>
        <taxon>Archosauria</taxon>
        <taxon>Dinosauria</taxon>
        <taxon>Saurischia</taxon>
        <taxon>Theropoda</taxon>
        <taxon>Coelurosauria</taxon>
        <taxon>Aves</taxon>
        <taxon>Neognathae</taxon>
        <taxon>Neoaves</taxon>
        <taxon>Charadriiformes</taxon>
        <taxon>Scolopacidae</taxon>
        <taxon>Calidris</taxon>
    </lineage>
</organism>
<protein>
    <submittedName>
        <fullName evidence="1">Uncharacterized protein</fullName>
    </submittedName>
</protein>
<reference evidence="1" key="1">
    <citation type="submission" date="2025-08" db="UniProtKB">
        <authorList>
            <consortium name="Ensembl"/>
        </authorList>
    </citation>
    <scope>IDENTIFICATION</scope>
</reference>
<dbReference type="Proteomes" id="UP000694419">
    <property type="component" value="Unplaced"/>
</dbReference>
<name>A0A8C3J675_9CHAR</name>
<evidence type="ECO:0000313" key="2">
    <source>
        <dbReference type="Proteomes" id="UP000694419"/>
    </source>
</evidence>
<sequence>MTYRKEINLLVWKSSSPTQFTPNLLNSLILQHVKQKCSDKSHIFLQQLEIKNPVFFSVRVNKTSNLLNSILANTMDNESYSIVKDF</sequence>
<dbReference type="AlphaFoldDB" id="A0A8C3J675"/>
<reference evidence="1" key="2">
    <citation type="submission" date="2025-09" db="UniProtKB">
        <authorList>
            <consortium name="Ensembl"/>
        </authorList>
    </citation>
    <scope>IDENTIFICATION</scope>
</reference>
<dbReference type="Ensembl" id="ENSCPGT00000003213.1">
    <property type="protein sequence ID" value="ENSCPGP00000002913.1"/>
    <property type="gene ID" value="ENSCPGG00000002166.1"/>
</dbReference>